<dbReference type="PANTHER" id="PTHR43080">
    <property type="entry name" value="CBS DOMAIN-CONTAINING PROTEIN CBSX3, MITOCHONDRIAL"/>
    <property type="match status" value="1"/>
</dbReference>
<evidence type="ECO:0000313" key="5">
    <source>
        <dbReference type="EMBL" id="NMH99316.1"/>
    </source>
</evidence>
<dbReference type="InterPro" id="IPR000644">
    <property type="entry name" value="CBS_dom"/>
</dbReference>
<dbReference type="InterPro" id="IPR046342">
    <property type="entry name" value="CBS_dom_sf"/>
</dbReference>
<dbReference type="Proteomes" id="UP000820669">
    <property type="component" value="Unassembled WGS sequence"/>
</dbReference>
<dbReference type="PROSITE" id="PS51371">
    <property type="entry name" value="CBS"/>
    <property type="match status" value="2"/>
</dbReference>
<dbReference type="PROSITE" id="PS50914">
    <property type="entry name" value="BON"/>
    <property type="match status" value="1"/>
</dbReference>
<evidence type="ECO:0000256" key="1">
    <source>
        <dbReference type="ARBA" id="ARBA00023122"/>
    </source>
</evidence>
<feature type="domain" description="CBS" evidence="4">
    <location>
        <begin position="1"/>
        <end position="58"/>
    </location>
</feature>
<dbReference type="Pfam" id="PF00571">
    <property type="entry name" value="CBS"/>
    <property type="match status" value="2"/>
</dbReference>
<dbReference type="InterPro" id="IPR017080">
    <property type="entry name" value="UCP036990_CBS_BON"/>
</dbReference>
<dbReference type="Gene3D" id="3.30.1340.30">
    <property type="match status" value="1"/>
</dbReference>
<dbReference type="Pfam" id="PF04972">
    <property type="entry name" value="BON"/>
    <property type="match status" value="1"/>
</dbReference>
<dbReference type="EMBL" id="JAAXLA010000034">
    <property type="protein sequence ID" value="NMH99316.1"/>
    <property type="molecule type" value="Genomic_DNA"/>
</dbReference>
<keyword evidence="1 2" id="KW-0129">CBS domain</keyword>
<reference evidence="5 6" key="1">
    <citation type="submission" date="2020-04" db="EMBL/GenBank/DDBJ databases">
        <authorList>
            <person name="Klaysubun C."/>
            <person name="Duangmal K."/>
            <person name="Lipun K."/>
        </authorList>
    </citation>
    <scope>NUCLEOTIDE SEQUENCE [LARGE SCALE GENOMIC DNA]</scope>
    <source>
        <strain evidence="5 6">K10HN5</strain>
    </source>
</reference>
<keyword evidence="6" id="KW-1185">Reference proteome</keyword>
<feature type="domain" description="BON" evidence="3">
    <location>
        <begin position="135"/>
        <end position="204"/>
    </location>
</feature>
<protein>
    <submittedName>
        <fullName evidence="5">CBS domain-containing protein</fullName>
    </submittedName>
</protein>
<dbReference type="PANTHER" id="PTHR43080:SF29">
    <property type="entry name" value="OS02G0818000 PROTEIN"/>
    <property type="match status" value="1"/>
</dbReference>
<organism evidence="5 6">
    <name type="scientific">Pseudonocardia acidicola</name>
    <dbReference type="NCBI Taxonomy" id="2724939"/>
    <lineage>
        <taxon>Bacteria</taxon>
        <taxon>Bacillati</taxon>
        <taxon>Actinomycetota</taxon>
        <taxon>Actinomycetes</taxon>
        <taxon>Pseudonocardiales</taxon>
        <taxon>Pseudonocardiaceae</taxon>
        <taxon>Pseudonocardia</taxon>
    </lineage>
</organism>
<dbReference type="SUPFAM" id="SSF54631">
    <property type="entry name" value="CBS-domain pair"/>
    <property type="match status" value="1"/>
</dbReference>
<dbReference type="CDD" id="cd04586">
    <property type="entry name" value="CBS_pair_BON_assoc"/>
    <property type="match status" value="1"/>
</dbReference>
<evidence type="ECO:0000259" key="4">
    <source>
        <dbReference type="PROSITE" id="PS51371"/>
    </source>
</evidence>
<comment type="caution">
    <text evidence="5">The sequence shown here is derived from an EMBL/GenBank/DDBJ whole genome shotgun (WGS) entry which is preliminary data.</text>
</comment>
<dbReference type="SMART" id="SM00116">
    <property type="entry name" value="CBS"/>
    <property type="match status" value="2"/>
</dbReference>
<evidence type="ECO:0000259" key="3">
    <source>
        <dbReference type="PROSITE" id="PS50914"/>
    </source>
</evidence>
<proteinExistence type="predicted"/>
<name>A0ABX1SG08_9PSEU</name>
<accession>A0ABX1SG08</accession>
<gene>
    <name evidence="5" type="ORF">HF526_18655</name>
</gene>
<dbReference type="InterPro" id="IPR007055">
    <property type="entry name" value="BON_dom"/>
</dbReference>
<feature type="domain" description="CBS" evidence="4">
    <location>
        <begin position="82"/>
        <end position="138"/>
    </location>
</feature>
<dbReference type="Gene3D" id="3.10.580.10">
    <property type="entry name" value="CBS-domain"/>
    <property type="match status" value="1"/>
</dbReference>
<dbReference type="PIRSF" id="PIRSF036990">
    <property type="entry name" value="UCP036990_CBS_BON"/>
    <property type="match status" value="1"/>
</dbReference>
<dbReference type="InterPro" id="IPR051257">
    <property type="entry name" value="Diverse_CBS-Domain"/>
</dbReference>
<sequence>MTTAVVSVSPDAPFTEVARELYGNAVRAVPVVDADGRLLGVVSEGDLLRTVERAGDDQAHGLRSRFAQRRDATGRTTAGELMSAPAVTAGADLSIARAARIMHDRSLGWLPVVDVDNRVIGVVGRSDLLTVFLREDAEIRGEVADEVLRDTLHLAPGRVEVQVDDGVVTLAGTVGTRADARLAVRFAERLEGVVGVVDRLTYEVDERVADSAVAPMY</sequence>
<evidence type="ECO:0000256" key="2">
    <source>
        <dbReference type="PROSITE-ProRule" id="PRU00703"/>
    </source>
</evidence>
<evidence type="ECO:0000313" key="6">
    <source>
        <dbReference type="Proteomes" id="UP000820669"/>
    </source>
</evidence>